<dbReference type="ExpressionAtlas" id="A0A1D6LMZ7">
    <property type="expression patterns" value="baseline"/>
</dbReference>
<organism evidence="5">
    <name type="scientific">Zea mays</name>
    <name type="common">Maize</name>
    <dbReference type="NCBI Taxonomy" id="4577"/>
    <lineage>
        <taxon>Eukaryota</taxon>
        <taxon>Viridiplantae</taxon>
        <taxon>Streptophyta</taxon>
        <taxon>Embryophyta</taxon>
        <taxon>Tracheophyta</taxon>
        <taxon>Spermatophyta</taxon>
        <taxon>Magnoliopsida</taxon>
        <taxon>Liliopsida</taxon>
        <taxon>Poales</taxon>
        <taxon>Poaceae</taxon>
        <taxon>PACMAD clade</taxon>
        <taxon>Panicoideae</taxon>
        <taxon>Andropogonodae</taxon>
        <taxon>Andropogoneae</taxon>
        <taxon>Tripsacinae</taxon>
        <taxon>Zea</taxon>
    </lineage>
</organism>
<dbReference type="SMR" id="A0A1D6LMZ7"/>
<keyword evidence="1" id="KW-0132">Cell division</keyword>
<dbReference type="InterPro" id="IPR006671">
    <property type="entry name" value="Cyclin_N"/>
</dbReference>
<accession>A0A1D6LMZ7</accession>
<proteinExistence type="inferred from homology"/>
<dbReference type="InterPro" id="IPR039361">
    <property type="entry name" value="Cyclin"/>
</dbReference>
<reference evidence="5" key="1">
    <citation type="submission" date="2015-12" db="EMBL/GenBank/DDBJ databases">
        <title>Update maize B73 reference genome by single molecule sequencing technologies.</title>
        <authorList>
            <consortium name="Maize Genome Sequencing Project"/>
            <person name="Ware D."/>
        </authorList>
    </citation>
    <scope>NUCLEOTIDE SEQUENCE</scope>
    <source>
        <tissue evidence="5">Seedling</tissue>
    </source>
</reference>
<feature type="domain" description="Cyclin-like" evidence="4">
    <location>
        <begin position="34"/>
        <end position="112"/>
    </location>
</feature>
<dbReference type="SMART" id="SM00385">
    <property type="entry name" value="CYCLIN"/>
    <property type="match status" value="1"/>
</dbReference>
<dbReference type="Gene3D" id="1.10.472.10">
    <property type="entry name" value="Cyclin-like"/>
    <property type="match status" value="2"/>
</dbReference>
<evidence type="ECO:0000256" key="2">
    <source>
        <dbReference type="ARBA" id="ARBA00023306"/>
    </source>
</evidence>
<evidence type="ECO:0000313" key="5">
    <source>
        <dbReference type="EMBL" id="AQK80944.1"/>
    </source>
</evidence>
<dbReference type="GO" id="GO:0051301">
    <property type="term" value="P:cell division"/>
    <property type="evidence" value="ECO:0007669"/>
    <property type="project" value="UniProtKB-KW"/>
</dbReference>
<name>A0A1D6LMZ7_MAIZE</name>
<dbReference type="EMBL" id="CM000782">
    <property type="protein sequence ID" value="AQK80944.1"/>
    <property type="molecule type" value="Genomic_DNA"/>
</dbReference>
<dbReference type="SUPFAM" id="SSF47954">
    <property type="entry name" value="Cyclin-like"/>
    <property type="match status" value="1"/>
</dbReference>
<evidence type="ECO:0000256" key="3">
    <source>
        <dbReference type="RuleBase" id="RU000383"/>
    </source>
</evidence>
<gene>
    <name evidence="5" type="ORF">ZEAMMB73_Zm00001d036414</name>
</gene>
<dbReference type="AlphaFoldDB" id="A0A1D6LMZ7"/>
<sequence>MHLREAETKKRPSTDFMETIQKDVNPSMRAILIDWLVKVAEEYRLAPDTLYLIVNYIDCYLSGNEINRQRLQLLGVACMLIAAAYDKVFLEVLFCSATALWTCTDVAHVLLQFSLAWCGKLIRYARAVAAHYVRFVKGLCFDLFIIRGGNRAFNACWRCAM</sequence>
<dbReference type="STRING" id="4577.A0A1D6LMZ7"/>
<dbReference type="InterPro" id="IPR013763">
    <property type="entry name" value="Cyclin-like_dom"/>
</dbReference>
<keyword evidence="2" id="KW-0131">Cell cycle</keyword>
<dbReference type="PANTHER" id="PTHR10177">
    <property type="entry name" value="CYCLINS"/>
    <property type="match status" value="1"/>
</dbReference>
<keyword evidence="3" id="KW-0195">Cyclin</keyword>
<evidence type="ECO:0000256" key="1">
    <source>
        <dbReference type="ARBA" id="ARBA00022618"/>
    </source>
</evidence>
<protein>
    <submittedName>
        <fullName evidence="5">Cyclin-A1-1</fullName>
    </submittedName>
</protein>
<evidence type="ECO:0000259" key="4">
    <source>
        <dbReference type="SMART" id="SM00385"/>
    </source>
</evidence>
<dbReference type="InterPro" id="IPR036915">
    <property type="entry name" value="Cyclin-like_sf"/>
</dbReference>
<dbReference type="FunFam" id="1.10.472.10:FF:000226">
    <property type="entry name" value="Cyclin-A1-1"/>
    <property type="match status" value="1"/>
</dbReference>
<comment type="similarity">
    <text evidence="3">Belongs to the cyclin family.</text>
</comment>
<dbReference type="Pfam" id="PF00134">
    <property type="entry name" value="Cyclin_N"/>
    <property type="match status" value="1"/>
</dbReference>
<dbReference type="InParanoid" id="A0A1D6LMZ7"/>